<feature type="transmembrane region" description="Helical" evidence="1">
    <location>
        <begin position="111"/>
        <end position="132"/>
    </location>
</feature>
<reference evidence="2 3" key="1">
    <citation type="submission" date="2019-04" db="EMBL/GenBank/DDBJ databases">
        <authorList>
            <person name="Dong K."/>
        </authorList>
    </citation>
    <scope>NUCLEOTIDE SEQUENCE [LARGE SCALE GENOMIC DNA]</scope>
    <source>
        <strain evidence="3">dk3543</strain>
    </source>
</reference>
<feature type="transmembrane region" description="Helical" evidence="1">
    <location>
        <begin position="199"/>
        <end position="227"/>
    </location>
</feature>
<dbReference type="OrthoDB" id="3778510at2"/>
<gene>
    <name evidence="2" type="ORF">FC770_13180</name>
</gene>
<feature type="transmembrane region" description="Helical" evidence="1">
    <location>
        <begin position="144"/>
        <end position="163"/>
    </location>
</feature>
<organism evidence="2 3">
    <name type="scientific">Nocardioides jishulii</name>
    <dbReference type="NCBI Taxonomy" id="2575440"/>
    <lineage>
        <taxon>Bacteria</taxon>
        <taxon>Bacillati</taxon>
        <taxon>Actinomycetota</taxon>
        <taxon>Actinomycetes</taxon>
        <taxon>Propionibacteriales</taxon>
        <taxon>Nocardioidaceae</taxon>
        <taxon>Nocardioides</taxon>
    </lineage>
</organism>
<feature type="transmembrane region" description="Helical" evidence="1">
    <location>
        <begin position="169"/>
        <end position="187"/>
    </location>
</feature>
<comment type="caution">
    <text evidence="2">The sequence shown here is derived from an EMBL/GenBank/DDBJ whole genome shotgun (WGS) entry which is preliminary data.</text>
</comment>
<accession>A0A4U2YKJ5</accession>
<evidence type="ECO:0008006" key="4">
    <source>
        <dbReference type="Google" id="ProtNLM"/>
    </source>
</evidence>
<dbReference type="RefSeq" id="WP_137066714.1">
    <property type="nucleotide sequence ID" value="NZ_CP040748.1"/>
</dbReference>
<dbReference type="Proteomes" id="UP000307808">
    <property type="component" value="Unassembled WGS sequence"/>
</dbReference>
<dbReference type="EMBL" id="SZPY01000003">
    <property type="protein sequence ID" value="TKI61707.1"/>
    <property type="molecule type" value="Genomic_DNA"/>
</dbReference>
<keyword evidence="3" id="KW-1185">Reference proteome</keyword>
<feature type="transmembrane region" description="Helical" evidence="1">
    <location>
        <begin position="315"/>
        <end position="332"/>
    </location>
</feature>
<name>A0A4U2YKJ5_9ACTN</name>
<dbReference type="AlphaFoldDB" id="A0A4U2YKJ5"/>
<evidence type="ECO:0000256" key="1">
    <source>
        <dbReference type="SAM" id="Phobius"/>
    </source>
</evidence>
<keyword evidence="1" id="KW-1133">Transmembrane helix</keyword>
<sequence>MSDTDTEVHPTRTQPRRRAEAPANFSWLAMAKDSFRSPVGIVAVLLITVQAIWRGTSVAGGFFTQDDYLMLRRAADEPLDLAHLAAPHAGEFSPIGNLVFWATTRVAGIDWGAVTLVVVVLQAVAAVLMWVVLTQILADRWVKLPLLAVALFTPLTLGTTMWWSLASTHLPTVVLLLLGVSALLANLRRGWQPGVGVGTVCLLLVLVCSDRSLALPFLAFVVVAAMLPDEEAGVGARLWGAATRYAKTWLLLVVALVARVIVGVGREGSGYGWNNSFSDVKYVLEQYVRQGVSGLLGGPWGGTMNSTVLEPEENWPLAVAAALCLLLLVPIVRSLRHPVVLVAGVGLVVNFLLGGVVLLLTKEGLTAMGMVSRFVADVVPVVVVIVALALRKTLVPAELRRVVVASPVAVALGLTVAVTVSAGVTTRVMVPELDNSDDRSYVDYIRSGLELDPRIVLLDGPVPEGIMSALFGKDATVSTVVGLLPQQPTFDMPSEVLRIVDGAGILREVNVDMAVSSKPAPPGDCGWAVTGARSTIPMREEVPDGDHVMEIAYLSGGDTYAEVQAGDSTVRIPIRSGVHEVTLPVKSSFSEVTFVLEDPAQTVCVATLVAGAPGAAPLPDMP</sequence>
<protein>
    <recommendedName>
        <fullName evidence="4">Glycosyltransferase RgtA/B/C/D-like domain-containing protein</fullName>
    </recommendedName>
</protein>
<keyword evidence="1" id="KW-0812">Transmembrane</keyword>
<feature type="transmembrane region" description="Helical" evidence="1">
    <location>
        <begin position="339"/>
        <end position="361"/>
    </location>
</feature>
<feature type="transmembrane region" description="Helical" evidence="1">
    <location>
        <begin position="402"/>
        <end position="424"/>
    </location>
</feature>
<evidence type="ECO:0000313" key="2">
    <source>
        <dbReference type="EMBL" id="TKI61707.1"/>
    </source>
</evidence>
<evidence type="ECO:0000313" key="3">
    <source>
        <dbReference type="Proteomes" id="UP000307808"/>
    </source>
</evidence>
<feature type="transmembrane region" description="Helical" evidence="1">
    <location>
        <begin position="35"/>
        <end position="53"/>
    </location>
</feature>
<proteinExistence type="predicted"/>
<feature type="transmembrane region" description="Helical" evidence="1">
    <location>
        <begin position="367"/>
        <end position="390"/>
    </location>
</feature>
<keyword evidence="1" id="KW-0472">Membrane</keyword>